<dbReference type="GO" id="GO:0019310">
    <property type="term" value="P:inositol catabolic process"/>
    <property type="evidence" value="ECO:0007669"/>
    <property type="project" value="UniProtKB-UniRule"/>
</dbReference>
<gene>
    <name evidence="4 6" type="primary">iolE</name>
    <name evidence="6" type="ORF">JG29_08090</name>
</gene>
<evidence type="ECO:0000256" key="2">
    <source>
        <dbReference type="ARBA" id="ARBA00023239"/>
    </source>
</evidence>
<reference evidence="6 7" key="1">
    <citation type="submission" date="2014-12" db="EMBL/GenBank/DDBJ databases">
        <title>Comparative genomics of the lactic acid bacteria isolated from the honey bee gut.</title>
        <authorList>
            <person name="Ellegaard K.M."/>
            <person name="Tamarit D."/>
            <person name="Javelind E."/>
            <person name="Olofsson T."/>
            <person name="Andersson S.G."/>
            <person name="Vasquez A."/>
        </authorList>
    </citation>
    <scope>NUCLEOTIDE SEQUENCE [LARGE SCALE GENOMIC DNA]</scope>
    <source>
        <strain evidence="6 7">Hon2</strain>
    </source>
</reference>
<dbReference type="InterPro" id="IPR030823">
    <property type="entry name" value="IolE/MocC"/>
</dbReference>
<dbReference type="Gene3D" id="3.20.20.150">
    <property type="entry name" value="Divalent-metal-dependent TIM barrel enzymes"/>
    <property type="match status" value="1"/>
</dbReference>
<dbReference type="PANTHER" id="PTHR12110:SF41">
    <property type="entry name" value="INOSOSE DEHYDRATASE"/>
    <property type="match status" value="1"/>
</dbReference>
<dbReference type="STRING" id="1218508.JG29_08090"/>
<dbReference type="RefSeq" id="WP_045922652.1">
    <property type="nucleotide sequence ID" value="NZ_JBHTHW010000003.1"/>
</dbReference>
<comment type="cofactor">
    <cofactor evidence="4">
        <name>Co(2+)</name>
        <dbReference type="ChEBI" id="CHEBI:48828"/>
    </cofactor>
    <cofactor evidence="4">
        <name>Mn(2+)</name>
        <dbReference type="ChEBI" id="CHEBI:29035"/>
    </cofactor>
</comment>
<evidence type="ECO:0000259" key="5">
    <source>
        <dbReference type="Pfam" id="PF01261"/>
    </source>
</evidence>
<dbReference type="AlphaFoldDB" id="A0A0F4KRH2"/>
<name>A0A0F4KRH2_9LACO</name>
<feature type="domain" description="Xylose isomerase-like TIM barrel" evidence="5">
    <location>
        <begin position="85"/>
        <end position="286"/>
    </location>
</feature>
<organism evidence="6 7">
    <name type="scientific">Bombilactobacillus mellis</name>
    <dbReference type="NCBI Taxonomy" id="1218508"/>
    <lineage>
        <taxon>Bacteria</taxon>
        <taxon>Bacillati</taxon>
        <taxon>Bacillota</taxon>
        <taxon>Bacilli</taxon>
        <taxon>Lactobacillales</taxon>
        <taxon>Lactobacillaceae</taxon>
        <taxon>Bombilactobacillus</taxon>
    </lineage>
</organism>
<keyword evidence="3 4" id="KW-0170">Cobalt</keyword>
<protein>
    <recommendedName>
        <fullName evidence="4">Inosose dehydratase</fullName>
        <ecNumber evidence="4">4.2.1.44</ecNumber>
    </recommendedName>
    <alternativeName>
        <fullName evidence="4">2-keto-myo-inositol dehydratase</fullName>
        <shortName evidence="4">2KMI dehydratase</shortName>
    </alternativeName>
</protein>
<evidence type="ECO:0000256" key="1">
    <source>
        <dbReference type="ARBA" id="ARBA00023211"/>
    </source>
</evidence>
<dbReference type="GO" id="GO:0030145">
    <property type="term" value="F:manganese ion binding"/>
    <property type="evidence" value="ECO:0007669"/>
    <property type="project" value="UniProtKB-UniRule"/>
</dbReference>
<dbReference type="Proteomes" id="UP000033695">
    <property type="component" value="Unassembled WGS sequence"/>
</dbReference>
<keyword evidence="7" id="KW-1185">Reference proteome</keyword>
<comment type="cofactor">
    <cofactor evidence="4">
        <name>glutathione</name>
        <dbReference type="ChEBI" id="CHEBI:57925"/>
    </cofactor>
</comment>
<dbReference type="OrthoDB" id="9779184at2"/>
<accession>A0A0F4KRH2</accession>
<evidence type="ECO:0000256" key="3">
    <source>
        <dbReference type="ARBA" id="ARBA00023285"/>
    </source>
</evidence>
<evidence type="ECO:0000313" key="6">
    <source>
        <dbReference type="EMBL" id="KJY48985.1"/>
    </source>
</evidence>
<comment type="caution">
    <text evidence="6">The sequence shown here is derived from an EMBL/GenBank/DDBJ whole genome shotgun (WGS) entry which is preliminary data.</text>
</comment>
<comment type="catalytic activity">
    <reaction evidence="4">
        <text>scyllo-inosose = 3D-3,5/4-trihydroxycyclohexane-1,2-dione + H2O</text>
        <dbReference type="Rhea" id="RHEA:14065"/>
        <dbReference type="ChEBI" id="CHEBI:15377"/>
        <dbReference type="ChEBI" id="CHEBI:17811"/>
        <dbReference type="ChEBI" id="CHEBI:28446"/>
        <dbReference type="EC" id="4.2.1.44"/>
    </reaction>
</comment>
<dbReference type="InterPro" id="IPR036237">
    <property type="entry name" value="Xyl_isomerase-like_sf"/>
</dbReference>
<keyword evidence="2 4" id="KW-0456">Lyase</keyword>
<keyword evidence="1 4" id="KW-0464">Manganese</keyword>
<dbReference type="EMBL" id="JXBZ01000007">
    <property type="protein sequence ID" value="KJY48985.1"/>
    <property type="molecule type" value="Genomic_DNA"/>
</dbReference>
<dbReference type="InterPro" id="IPR013022">
    <property type="entry name" value="Xyl_isomerase-like_TIM-brl"/>
</dbReference>
<proteinExistence type="inferred from homology"/>
<dbReference type="PATRIC" id="fig|1218508.4.peg.828"/>
<dbReference type="PANTHER" id="PTHR12110">
    <property type="entry name" value="HYDROXYPYRUVATE ISOMERASE"/>
    <property type="match status" value="1"/>
</dbReference>
<dbReference type="InterPro" id="IPR023952">
    <property type="entry name" value="IolE"/>
</dbReference>
<dbReference type="UniPathway" id="UPA00076">
    <property type="reaction ID" value="UER00144"/>
</dbReference>
<dbReference type="HOGENOM" id="CLU_059523_0_0_9"/>
<dbReference type="EC" id="4.2.1.44" evidence="4"/>
<comment type="similarity">
    <text evidence="4">Belongs to the IolE/MocC family.</text>
</comment>
<dbReference type="NCBIfam" id="TIGR04379">
    <property type="entry name" value="myo_inos_iolE"/>
    <property type="match status" value="1"/>
</dbReference>
<dbReference type="HAMAP" id="MF_01672">
    <property type="entry name" value="IolE"/>
    <property type="match status" value="1"/>
</dbReference>
<comment type="function">
    <text evidence="4">Catalyzes the dehydration of inosose (2-keto-myo-inositol, 2KMI or 2,4,6/3,5-pentahydroxycyclohexanone) to 3D-(3,5/4)-trihydroxycyclohexane-1,2-dione (D-2,3-diketo-4-deoxy-epi-inositol).</text>
</comment>
<dbReference type="GO" id="GO:0050114">
    <property type="term" value="F:myo-inosose-2 dehydratase activity"/>
    <property type="evidence" value="ECO:0007669"/>
    <property type="project" value="UniProtKB-UniRule"/>
</dbReference>
<dbReference type="SUPFAM" id="SSF51658">
    <property type="entry name" value="Xylose isomerase-like"/>
    <property type="match status" value="1"/>
</dbReference>
<comment type="pathway">
    <text evidence="4">Polyol metabolism; myo-inositol degradation into acetyl-CoA; acetyl-CoA from myo-inositol: step 2/7.</text>
</comment>
<evidence type="ECO:0000256" key="4">
    <source>
        <dbReference type="HAMAP-Rule" id="MF_01672"/>
    </source>
</evidence>
<evidence type="ECO:0000313" key="7">
    <source>
        <dbReference type="Proteomes" id="UP000033695"/>
    </source>
</evidence>
<dbReference type="Pfam" id="PF01261">
    <property type="entry name" value="AP_endonuc_2"/>
    <property type="match status" value="1"/>
</dbReference>
<sequence>MAYDVNKDIKWGIAPIGWRNDDIPSIGKDNNLQQLLSDIVVAGFQGTEVGGFFPEPDKLNYELGLRHLEVAAQWFSSFILRDGIEKASAAFEKHCQFLQAVHAHIAVVSEQTYSIQQSDTKNIFTDKATMTDKEWDQLCQGLNHYGEIAAKYDVKVAYHHHLGTVVQTKAETDRLMANTDPKLVGLLYDTGHIAVSDGDYMSLLNDHLDRVVHVHFKDVRKAKEKENRDQGLTFQQSFLNGMFTVPGDGDLDFKPVFKALTNHQYKGWIIIEAEQDPEKANPLEYALKAKDYIDKELLQN</sequence>
<dbReference type="InterPro" id="IPR050312">
    <property type="entry name" value="IolE/XylAMocC-like"/>
</dbReference>